<evidence type="ECO:0000256" key="1">
    <source>
        <dbReference type="SAM" id="MobiDB-lite"/>
    </source>
</evidence>
<keyword evidence="3" id="KW-1185">Reference proteome</keyword>
<comment type="caution">
    <text evidence="2">The sequence shown here is derived from an EMBL/GenBank/DDBJ whole genome shotgun (WGS) entry which is preliminary data.</text>
</comment>
<dbReference type="AlphaFoldDB" id="A0A2N5X8E7"/>
<dbReference type="Proteomes" id="UP000235005">
    <property type="component" value="Unassembled WGS sequence"/>
</dbReference>
<dbReference type="Gene3D" id="3.40.50.1820">
    <property type="entry name" value="alpha/beta hydrolase"/>
    <property type="match status" value="1"/>
</dbReference>
<evidence type="ECO:0008006" key="4">
    <source>
        <dbReference type="Google" id="ProtNLM"/>
    </source>
</evidence>
<proteinExistence type="predicted"/>
<dbReference type="SUPFAM" id="SSF53474">
    <property type="entry name" value="alpha/beta-Hydrolases"/>
    <property type="match status" value="1"/>
</dbReference>
<reference evidence="2 3" key="1">
    <citation type="submission" date="2018-01" db="EMBL/GenBank/DDBJ databases">
        <title>The draft genome sequence of Halioglobus lutimaris HF004.</title>
        <authorList>
            <person name="Du Z.-J."/>
            <person name="Shi M.-J."/>
        </authorList>
    </citation>
    <scope>NUCLEOTIDE SEQUENCE [LARGE SCALE GENOMIC DNA]</scope>
    <source>
        <strain evidence="2 3">HF004</strain>
    </source>
</reference>
<protein>
    <recommendedName>
        <fullName evidence="4">Alpha/beta hydrolase</fullName>
    </recommendedName>
</protein>
<dbReference type="InterPro" id="IPR029058">
    <property type="entry name" value="AB_hydrolase_fold"/>
</dbReference>
<evidence type="ECO:0000313" key="2">
    <source>
        <dbReference type="EMBL" id="PLW70760.1"/>
    </source>
</evidence>
<name>A0A2N5X8E7_9GAMM</name>
<gene>
    <name evidence="2" type="ORF">C0039_01110</name>
</gene>
<dbReference type="PROSITE" id="PS51257">
    <property type="entry name" value="PROKAR_LIPOPROTEIN"/>
    <property type="match status" value="1"/>
</dbReference>
<feature type="region of interest" description="Disordered" evidence="1">
    <location>
        <begin position="363"/>
        <end position="382"/>
    </location>
</feature>
<accession>A0A2N5X8E7</accession>
<sequence length="382" mass="43282">MKRLKEGTIRKYRQLPTVAIYSAAWLALMTLLSACTSHLHQAYSPSLTAHTEYASYDSGHYEYAAPVPQPEFYPMPFQQIQGYRLEGLRFPSSEDNGQPGNLVDARYFRSLKQGKKPLLIVLPIWATHTFPATVVSNGFALHSKGDANVLWMQGDGALYDWFELADVDNETEFFATVDQSSARFRAVAIDTRRLIDWAQTRPEIDTRRIGIIGFSMSALVSANVAGNDPRIHTAVYVLGGAQPWNMMAECNLVVEYARKQVSERLGWSQEEYRAFFRQQMRYGDPALWRGRYRPENTLIIESDKDDCIPPASRAALFEATGQPERILYPYNHWQPFLSMTPVGRNVLSRDIFEFLDRKLLTPAGDPPAATPHRTAHSPGTTR</sequence>
<dbReference type="InterPro" id="IPR050261">
    <property type="entry name" value="FrsA_esterase"/>
</dbReference>
<evidence type="ECO:0000313" key="3">
    <source>
        <dbReference type="Proteomes" id="UP000235005"/>
    </source>
</evidence>
<dbReference type="PANTHER" id="PTHR22946">
    <property type="entry name" value="DIENELACTONE HYDROLASE DOMAIN-CONTAINING PROTEIN-RELATED"/>
    <property type="match status" value="1"/>
</dbReference>
<dbReference type="OrthoDB" id="9812921at2"/>
<dbReference type="RefSeq" id="WP_101517014.1">
    <property type="nucleotide sequence ID" value="NZ_PKUS01000001.1"/>
</dbReference>
<dbReference type="EMBL" id="PKUS01000001">
    <property type="protein sequence ID" value="PLW70760.1"/>
    <property type="molecule type" value="Genomic_DNA"/>
</dbReference>
<organism evidence="2 3">
    <name type="scientific">Pseudohalioglobus lutimaris</name>
    <dbReference type="NCBI Taxonomy" id="1737061"/>
    <lineage>
        <taxon>Bacteria</taxon>
        <taxon>Pseudomonadati</taxon>
        <taxon>Pseudomonadota</taxon>
        <taxon>Gammaproteobacteria</taxon>
        <taxon>Cellvibrionales</taxon>
        <taxon>Halieaceae</taxon>
        <taxon>Pseudohalioglobus</taxon>
    </lineage>
</organism>